<feature type="domain" description="Bacterial type II secretion system protein E" evidence="6">
    <location>
        <begin position="385"/>
        <end position="399"/>
    </location>
</feature>
<dbReference type="FunFam" id="3.40.50.300:FF:000398">
    <property type="entry name" value="Type IV pilus assembly ATPase PilB"/>
    <property type="match status" value="1"/>
</dbReference>
<protein>
    <submittedName>
        <fullName evidence="7">Pilus assembly protein PilB</fullName>
    </submittedName>
</protein>
<keyword evidence="3" id="KW-0963">Cytoplasm</keyword>
<dbReference type="Gene3D" id="3.30.300.160">
    <property type="entry name" value="Type II secretion system, protein E, N-terminal domain"/>
    <property type="match status" value="1"/>
</dbReference>
<dbReference type="PROSITE" id="PS00662">
    <property type="entry name" value="T2SP_E"/>
    <property type="match status" value="1"/>
</dbReference>
<dbReference type="AlphaFoldDB" id="A0A0W0TDL6"/>
<evidence type="ECO:0000313" key="8">
    <source>
        <dbReference type="Proteomes" id="UP000054736"/>
    </source>
</evidence>
<dbReference type="PANTHER" id="PTHR30258">
    <property type="entry name" value="TYPE II SECRETION SYSTEM PROTEIN GSPE-RELATED"/>
    <property type="match status" value="1"/>
</dbReference>
<dbReference type="InterPro" id="IPR007831">
    <property type="entry name" value="T2SS_GspE_N"/>
</dbReference>
<reference evidence="7 8" key="1">
    <citation type="submission" date="2015-11" db="EMBL/GenBank/DDBJ databases">
        <title>Genomic analysis of 38 Legionella species identifies large and diverse effector repertoires.</title>
        <authorList>
            <person name="Burstein D."/>
            <person name="Amaro F."/>
            <person name="Zusman T."/>
            <person name="Lifshitz Z."/>
            <person name="Cohen O."/>
            <person name="Gilbert J.A."/>
            <person name="Pupko T."/>
            <person name="Shuman H.A."/>
            <person name="Segal G."/>
        </authorList>
    </citation>
    <scope>NUCLEOTIDE SEQUENCE [LARGE SCALE GENOMIC DNA]</scope>
    <source>
        <strain evidence="7 8">ATCC 700990</strain>
    </source>
</reference>
<comment type="similarity">
    <text evidence="2">Belongs to the GSP E family.</text>
</comment>
<organism evidence="7 8">
    <name type="scientific">Legionella drozanskii LLAP-1</name>
    <dbReference type="NCBI Taxonomy" id="1212489"/>
    <lineage>
        <taxon>Bacteria</taxon>
        <taxon>Pseudomonadati</taxon>
        <taxon>Pseudomonadota</taxon>
        <taxon>Gammaproteobacteria</taxon>
        <taxon>Legionellales</taxon>
        <taxon>Legionellaceae</taxon>
        <taxon>Legionella</taxon>
    </lineage>
</organism>
<dbReference type="Pfam" id="PF05157">
    <property type="entry name" value="MshEN"/>
    <property type="match status" value="1"/>
</dbReference>
<dbReference type="Pfam" id="PF00437">
    <property type="entry name" value="T2SSE"/>
    <property type="match status" value="1"/>
</dbReference>
<dbReference type="PANTHER" id="PTHR30258:SF1">
    <property type="entry name" value="PROTEIN TRANSPORT PROTEIN HOFB HOMOLOG"/>
    <property type="match status" value="1"/>
</dbReference>
<evidence type="ECO:0000256" key="2">
    <source>
        <dbReference type="ARBA" id="ARBA00006611"/>
    </source>
</evidence>
<dbReference type="EMBL" id="LNXY01000001">
    <property type="protein sequence ID" value="KTC93666.1"/>
    <property type="molecule type" value="Genomic_DNA"/>
</dbReference>
<dbReference type="Gene3D" id="3.40.50.300">
    <property type="entry name" value="P-loop containing nucleotide triphosphate hydrolases"/>
    <property type="match status" value="1"/>
</dbReference>
<dbReference type="InterPro" id="IPR001482">
    <property type="entry name" value="T2SS/T4SS_dom"/>
</dbReference>
<evidence type="ECO:0000256" key="4">
    <source>
        <dbReference type="ARBA" id="ARBA00022741"/>
    </source>
</evidence>
<evidence type="ECO:0000259" key="6">
    <source>
        <dbReference type="PROSITE" id="PS00662"/>
    </source>
</evidence>
<dbReference type="GO" id="GO:0005886">
    <property type="term" value="C:plasma membrane"/>
    <property type="evidence" value="ECO:0007669"/>
    <property type="project" value="TreeGrafter"/>
</dbReference>
<dbReference type="STRING" id="1212489.Ldro_0016"/>
<dbReference type="SUPFAM" id="SSF160246">
    <property type="entry name" value="EspE N-terminal domain-like"/>
    <property type="match status" value="1"/>
</dbReference>
<proteinExistence type="inferred from homology"/>
<dbReference type="GO" id="GO:0005737">
    <property type="term" value="C:cytoplasm"/>
    <property type="evidence" value="ECO:0007669"/>
    <property type="project" value="UniProtKB-SubCell"/>
</dbReference>
<dbReference type="PATRIC" id="fig|1212489.4.peg.17"/>
<evidence type="ECO:0000256" key="3">
    <source>
        <dbReference type="ARBA" id="ARBA00022490"/>
    </source>
</evidence>
<dbReference type="SUPFAM" id="SSF52540">
    <property type="entry name" value="P-loop containing nucleoside triphosphate hydrolases"/>
    <property type="match status" value="1"/>
</dbReference>
<accession>A0A0W0TDL6</accession>
<dbReference type="OrthoDB" id="9804785at2"/>
<dbReference type="InterPro" id="IPR027417">
    <property type="entry name" value="P-loop_NTPase"/>
</dbReference>
<keyword evidence="5" id="KW-0067">ATP-binding</keyword>
<evidence type="ECO:0000256" key="5">
    <source>
        <dbReference type="ARBA" id="ARBA00022840"/>
    </source>
</evidence>
<sequence length="567" mass="63319">MDMTTAIEHRLQGIAQLIVLKNLISKSKIIEYQNLALTNKQSLLNYLVTNHLATASTLSQIVAEHFNLPLFDLDQIDIDAIPLHLINESLTYQYSVLPIFVRTEHLFLATDDPSQQAIFKEIQFQTSFPIKLVVVETDKLQKLIDKVLNKKENQYLLNYLDHSIELDSSDLVNIDLKAADEVPIVKFVNQILLAAIKNGASDIHFEPYEEMYRIRYRLDGLLTEIATPPICSSNQISARIKVLANLDISERRIPQDGHFQMKLASNYIVDFRVSTCPTIGGEKLVVRIINTASIRLHIDSLGLDNLQKERFLTALGKPQGLILVTGPTGSGKTLSLYTALTILNSKEKNISTVEDPVEIKLPGINQVNVNQKSGLSFATVLRSLLRQDPDIMMIGEIRDLETAEIAIKAAQTGHLVLSTLHTNSAAETLTRLVNLGIPAFNIAHSAILLVAQRLARRLCEYCKIRPNDLPQQHLKALGFSGSEALNLYQARGCQHCTNGYRGRLGLFELLPLSKKISEQIMNGANSFEIQKLAQVEGMMTIYQSGLEKVKQGLTTLEELNRVACHDE</sequence>
<dbReference type="CDD" id="cd01129">
    <property type="entry name" value="PulE-GspE-like"/>
    <property type="match status" value="1"/>
</dbReference>
<dbReference type="InterPro" id="IPR013374">
    <property type="entry name" value="ATPase_typ4_pilus-assembl_PilB"/>
</dbReference>
<dbReference type="GO" id="GO:0009297">
    <property type="term" value="P:pilus assembly"/>
    <property type="evidence" value="ECO:0007669"/>
    <property type="project" value="InterPro"/>
</dbReference>
<dbReference type="NCBIfam" id="TIGR02538">
    <property type="entry name" value="type_IV_pilB"/>
    <property type="match status" value="1"/>
</dbReference>
<keyword evidence="8" id="KW-1185">Reference proteome</keyword>
<comment type="caution">
    <text evidence="7">The sequence shown here is derived from an EMBL/GenBank/DDBJ whole genome shotgun (WGS) entry which is preliminary data.</text>
</comment>
<gene>
    <name evidence="7" type="primary">pilB</name>
    <name evidence="7" type="ORF">Ldro_0016</name>
</gene>
<dbReference type="Gene3D" id="3.30.450.90">
    <property type="match status" value="1"/>
</dbReference>
<evidence type="ECO:0000313" key="7">
    <source>
        <dbReference type="EMBL" id="KTC93666.1"/>
    </source>
</evidence>
<name>A0A0W0TDL6_9GAMM</name>
<evidence type="ECO:0000256" key="1">
    <source>
        <dbReference type="ARBA" id="ARBA00004496"/>
    </source>
</evidence>
<dbReference type="GO" id="GO:0016887">
    <property type="term" value="F:ATP hydrolysis activity"/>
    <property type="evidence" value="ECO:0007669"/>
    <property type="project" value="InterPro"/>
</dbReference>
<keyword evidence="4" id="KW-0547">Nucleotide-binding</keyword>
<dbReference type="Proteomes" id="UP000054736">
    <property type="component" value="Unassembled WGS sequence"/>
</dbReference>
<comment type="subcellular location">
    <subcellularLocation>
        <location evidence="1">Cytoplasm</location>
    </subcellularLocation>
</comment>
<dbReference type="GO" id="GO:0005524">
    <property type="term" value="F:ATP binding"/>
    <property type="evidence" value="ECO:0007669"/>
    <property type="project" value="UniProtKB-KW"/>
</dbReference>
<dbReference type="InterPro" id="IPR037257">
    <property type="entry name" value="T2SS_E_N_sf"/>
</dbReference>